<organism evidence="2 3">
    <name type="scientific">Flavobacterium cerinum</name>
    <dbReference type="NCBI Taxonomy" id="2502784"/>
    <lineage>
        <taxon>Bacteria</taxon>
        <taxon>Pseudomonadati</taxon>
        <taxon>Bacteroidota</taxon>
        <taxon>Flavobacteriia</taxon>
        <taxon>Flavobacteriales</taxon>
        <taxon>Flavobacteriaceae</taxon>
        <taxon>Flavobacterium</taxon>
    </lineage>
</organism>
<keyword evidence="3" id="KW-1185">Reference proteome</keyword>
<gene>
    <name evidence="2" type="ORF">EPI11_12145</name>
</gene>
<dbReference type="EMBL" id="SBII01000008">
    <property type="protein sequence ID" value="RWW99696.1"/>
    <property type="molecule type" value="Genomic_DNA"/>
</dbReference>
<dbReference type="AlphaFoldDB" id="A0A3S3QCP1"/>
<protein>
    <submittedName>
        <fullName evidence="2">Uncharacterized protein</fullName>
    </submittedName>
</protein>
<dbReference type="RefSeq" id="WP_128390245.1">
    <property type="nucleotide sequence ID" value="NZ_SBII01000008.1"/>
</dbReference>
<comment type="caution">
    <text evidence="2">The sequence shown here is derived from an EMBL/GenBank/DDBJ whole genome shotgun (WGS) entry which is preliminary data.</text>
</comment>
<evidence type="ECO:0000313" key="3">
    <source>
        <dbReference type="Proteomes" id="UP000287527"/>
    </source>
</evidence>
<keyword evidence="1" id="KW-0812">Transmembrane</keyword>
<evidence type="ECO:0000256" key="1">
    <source>
        <dbReference type="SAM" id="Phobius"/>
    </source>
</evidence>
<feature type="transmembrane region" description="Helical" evidence="1">
    <location>
        <begin position="71"/>
        <end position="89"/>
    </location>
</feature>
<reference evidence="2 3" key="1">
    <citation type="submission" date="2019-01" db="EMBL/GenBank/DDBJ databases">
        <title>Flavobacterium sp. nov.,isolated from freshwater.</title>
        <authorList>
            <person name="Zhang R."/>
            <person name="Du Z.-J."/>
        </authorList>
    </citation>
    <scope>NUCLEOTIDE SEQUENCE [LARGE SCALE GENOMIC DNA]</scope>
    <source>
        <strain evidence="2 3">1E403</strain>
    </source>
</reference>
<keyword evidence="1" id="KW-0472">Membrane</keyword>
<name>A0A3S3QCP1_9FLAO</name>
<feature type="transmembrane region" description="Helical" evidence="1">
    <location>
        <begin position="12"/>
        <end position="30"/>
    </location>
</feature>
<feature type="transmembrane region" description="Helical" evidence="1">
    <location>
        <begin position="95"/>
        <end position="114"/>
    </location>
</feature>
<evidence type="ECO:0000313" key="2">
    <source>
        <dbReference type="EMBL" id="RWW99696.1"/>
    </source>
</evidence>
<proteinExistence type="predicted"/>
<feature type="transmembrane region" description="Helical" evidence="1">
    <location>
        <begin position="42"/>
        <end position="64"/>
    </location>
</feature>
<accession>A0A3S3QCP1</accession>
<dbReference type="Proteomes" id="UP000287527">
    <property type="component" value="Unassembled WGS sequence"/>
</dbReference>
<sequence>MAFLQLKKHFFYKGLLLLIANVCNVLFIYVNAEYICDRFNPYILFEYLMAGFSLNASLFSGFAADNAKRGSFLYVALLVALLFTFVGEGTFQIRFVWFLIQIVSIAVGVLLIGYKRFL</sequence>
<keyword evidence="1" id="KW-1133">Transmembrane helix</keyword>